<dbReference type="Gene3D" id="3.10.580.10">
    <property type="entry name" value="CBS-domain"/>
    <property type="match status" value="1"/>
</dbReference>
<dbReference type="Pfam" id="PF00571">
    <property type="entry name" value="CBS"/>
    <property type="match status" value="2"/>
</dbReference>
<evidence type="ECO:0000256" key="1">
    <source>
        <dbReference type="ARBA" id="ARBA00023122"/>
    </source>
</evidence>
<dbReference type="OrthoDB" id="384703at2"/>
<keyword evidence="1 2" id="KW-0129">CBS domain</keyword>
<dbReference type="EMBL" id="CYYV01000007">
    <property type="protein sequence ID" value="CUO28581.1"/>
    <property type="molecule type" value="Genomic_DNA"/>
</dbReference>
<evidence type="ECO:0000313" key="7">
    <source>
        <dbReference type="EMBL" id="MCG4766173.1"/>
    </source>
</evidence>
<proteinExistence type="predicted"/>
<dbReference type="Proteomes" id="UP001199915">
    <property type="component" value="Unassembled WGS sequence"/>
</dbReference>
<reference evidence="8 11" key="2">
    <citation type="journal article" date="2020" name="Cell Host Microbe">
        <title>Functional and Genomic Variation between Human-Derived Isolates of Lachnospiraceae Reveals Inter- and Intra-Species Diversity.</title>
        <authorList>
            <person name="Sorbara M.T."/>
            <person name="Littmann E.R."/>
            <person name="Fontana E."/>
            <person name="Moody T.U."/>
            <person name="Kohout C.E."/>
            <person name="Gjonbalaj M."/>
            <person name="Eaton V."/>
            <person name="Seok R."/>
            <person name="Leiner I.M."/>
            <person name="Pamer E.G."/>
        </authorList>
    </citation>
    <scope>NUCLEOTIDE SEQUENCE [LARGE SCALE GENOMIC DNA]</scope>
    <source>
        <strain evidence="8 11">MSK.14.54</strain>
    </source>
</reference>
<dbReference type="STRING" id="1150298.ERS852406_01646"/>
<name>A0A174DSP8_9FIRM</name>
<dbReference type="RefSeq" id="WP_022461147.1">
    <property type="nucleotide sequence ID" value="NZ_CABJFB010000002.1"/>
</dbReference>
<keyword evidence="11" id="KW-1185">Reference proteome</keyword>
<feature type="domain" description="CBS" evidence="3">
    <location>
        <begin position="7"/>
        <end position="65"/>
    </location>
</feature>
<evidence type="ECO:0000313" key="5">
    <source>
        <dbReference type="EMBL" id="CUO79090.1"/>
    </source>
</evidence>
<dbReference type="Proteomes" id="UP000095706">
    <property type="component" value="Unassembled WGS sequence"/>
</dbReference>
<dbReference type="InterPro" id="IPR000644">
    <property type="entry name" value="CBS_dom"/>
</dbReference>
<evidence type="ECO:0000256" key="2">
    <source>
        <dbReference type="PROSITE-ProRule" id="PRU00703"/>
    </source>
</evidence>
<reference evidence="6" key="4">
    <citation type="submission" date="2021-02" db="EMBL/GenBank/DDBJ databases">
        <title>Metagenome-assembled genomes from human diarrheal sample B26.</title>
        <authorList>
            <person name="Ateba T.P."/>
            <person name="Alayande K.A."/>
            <person name="Mwanza M."/>
        </authorList>
    </citation>
    <scope>NUCLEOTIDE SEQUENCE</scope>
    <source>
        <strain evidence="6">06WH</strain>
    </source>
</reference>
<dbReference type="InterPro" id="IPR046342">
    <property type="entry name" value="CBS_dom_sf"/>
</dbReference>
<dbReference type="InterPro" id="IPR051257">
    <property type="entry name" value="Diverse_CBS-Domain"/>
</dbReference>
<accession>A0A174DSP8</accession>
<dbReference type="SUPFAM" id="SSF54631">
    <property type="entry name" value="CBS-domain pair"/>
    <property type="match status" value="1"/>
</dbReference>
<dbReference type="EMBL" id="CZAL01000002">
    <property type="protein sequence ID" value="CUO79090.1"/>
    <property type="molecule type" value="Genomic_DNA"/>
</dbReference>
<dbReference type="EMBL" id="JAFHBD010000032">
    <property type="protein sequence ID" value="MBN2953480.1"/>
    <property type="molecule type" value="Genomic_DNA"/>
</dbReference>
<dbReference type="EMBL" id="JAKNFS010000015">
    <property type="protein sequence ID" value="MCG4766173.1"/>
    <property type="molecule type" value="Genomic_DNA"/>
</dbReference>
<evidence type="ECO:0000313" key="8">
    <source>
        <dbReference type="EMBL" id="NSE16380.1"/>
    </source>
</evidence>
<sequence length="155" mass="18386">MNILFFITPKSETAYLYDDCSLRQAIEKIEYHKYTAVPVLNKKGCYVGTLTEGDLLRIIKERYLLNYHEAEDIPLWQVPKRWNYESVNINSNIEDLIEMSMRQNFVPVVDDEGIFIGIIRRRDIIQYCYQKSGIKEEEEARRSARKQNAEQMILQ</sequence>
<reference evidence="8" key="3">
    <citation type="submission" date="2020-02" db="EMBL/GenBank/DDBJ databases">
        <authorList>
            <person name="Littmann E."/>
            <person name="Sorbara M."/>
        </authorList>
    </citation>
    <scope>NUCLEOTIDE SEQUENCE</scope>
    <source>
        <strain evidence="8">MSK.14.54</strain>
    </source>
</reference>
<reference evidence="7" key="5">
    <citation type="submission" date="2022-01" db="EMBL/GenBank/DDBJ databases">
        <title>Collection of gut derived symbiotic bacterial strains cultured from healthy donors.</title>
        <authorList>
            <person name="Lin H."/>
            <person name="Kohout C."/>
            <person name="Waligurski E."/>
            <person name="Pamer E.G."/>
        </authorList>
    </citation>
    <scope>NUCLEOTIDE SEQUENCE</scope>
    <source>
        <strain evidence="7">DFI.5.49</strain>
    </source>
</reference>
<dbReference type="GeneID" id="79856282"/>
<dbReference type="PANTHER" id="PTHR43080">
    <property type="entry name" value="CBS DOMAIN-CONTAINING PROTEIN CBSX3, MITOCHONDRIAL"/>
    <property type="match status" value="1"/>
</dbReference>
<dbReference type="Proteomes" id="UP000768180">
    <property type="component" value="Unassembled WGS sequence"/>
</dbReference>
<gene>
    <name evidence="4" type="ORF">ERS852406_01646</name>
    <name evidence="5" type="ORF">ERS852498_00487</name>
    <name evidence="8" type="ORF">G5B05_08160</name>
    <name evidence="6" type="ORF">JTJ23_07735</name>
    <name evidence="7" type="ORF">L0N21_11740</name>
</gene>
<evidence type="ECO:0000313" key="10">
    <source>
        <dbReference type="Proteomes" id="UP000095709"/>
    </source>
</evidence>
<dbReference type="Proteomes" id="UP000095709">
    <property type="component" value="Unassembled WGS sequence"/>
</dbReference>
<reference evidence="9 10" key="1">
    <citation type="submission" date="2015-09" db="EMBL/GenBank/DDBJ databases">
        <authorList>
            <consortium name="Pathogen Informatics"/>
        </authorList>
    </citation>
    <scope>NUCLEOTIDE SEQUENCE [LARGE SCALE GENOMIC DNA]</scope>
    <source>
        <strain evidence="4 9">2789STDY5608849</strain>
        <strain evidence="5 10">2789STDY5834885</strain>
    </source>
</reference>
<evidence type="ECO:0000259" key="3">
    <source>
        <dbReference type="PROSITE" id="PS51371"/>
    </source>
</evidence>
<evidence type="ECO:0000313" key="9">
    <source>
        <dbReference type="Proteomes" id="UP000095706"/>
    </source>
</evidence>
<dbReference type="EMBL" id="JAAITQ010000012">
    <property type="protein sequence ID" value="NSE16380.1"/>
    <property type="molecule type" value="Genomic_DNA"/>
</dbReference>
<dbReference type="PANTHER" id="PTHR43080:SF26">
    <property type="entry name" value="REGULATORY PROTEIN"/>
    <property type="match status" value="1"/>
</dbReference>
<dbReference type="SMART" id="SM00116">
    <property type="entry name" value="CBS"/>
    <property type="match status" value="2"/>
</dbReference>
<protein>
    <submittedName>
        <fullName evidence="6">CBS domain-containing protein</fullName>
    </submittedName>
    <submittedName>
        <fullName evidence="4">Putative manganese-dependent inorganic pyrophosphatase</fullName>
    </submittedName>
</protein>
<organism evidence="4 9">
    <name type="scientific">Fusicatenibacter saccharivorans</name>
    <dbReference type="NCBI Taxonomy" id="1150298"/>
    <lineage>
        <taxon>Bacteria</taxon>
        <taxon>Bacillati</taxon>
        <taxon>Bacillota</taxon>
        <taxon>Clostridia</taxon>
        <taxon>Lachnospirales</taxon>
        <taxon>Lachnospiraceae</taxon>
        <taxon>Fusicatenibacter</taxon>
    </lineage>
</organism>
<dbReference type="Proteomes" id="UP000737612">
    <property type="component" value="Unassembled WGS sequence"/>
</dbReference>
<evidence type="ECO:0000313" key="6">
    <source>
        <dbReference type="EMBL" id="MBN2953480.1"/>
    </source>
</evidence>
<dbReference type="PROSITE" id="PS51371">
    <property type="entry name" value="CBS"/>
    <property type="match status" value="1"/>
</dbReference>
<evidence type="ECO:0000313" key="4">
    <source>
        <dbReference type="EMBL" id="CUO28581.1"/>
    </source>
</evidence>
<dbReference type="AlphaFoldDB" id="A0A174DSP8"/>
<dbReference type="CDD" id="cd09834">
    <property type="entry name" value="CBS_pair_bac"/>
    <property type="match status" value="1"/>
</dbReference>
<evidence type="ECO:0000313" key="11">
    <source>
        <dbReference type="Proteomes" id="UP000768180"/>
    </source>
</evidence>